<name>A0A9D4RPM3_DREPO</name>
<organism evidence="1 2">
    <name type="scientific">Dreissena polymorpha</name>
    <name type="common">Zebra mussel</name>
    <name type="synonym">Mytilus polymorpha</name>
    <dbReference type="NCBI Taxonomy" id="45954"/>
    <lineage>
        <taxon>Eukaryota</taxon>
        <taxon>Metazoa</taxon>
        <taxon>Spiralia</taxon>
        <taxon>Lophotrochozoa</taxon>
        <taxon>Mollusca</taxon>
        <taxon>Bivalvia</taxon>
        <taxon>Autobranchia</taxon>
        <taxon>Heteroconchia</taxon>
        <taxon>Euheterodonta</taxon>
        <taxon>Imparidentia</taxon>
        <taxon>Neoheterodontei</taxon>
        <taxon>Myida</taxon>
        <taxon>Dreissenoidea</taxon>
        <taxon>Dreissenidae</taxon>
        <taxon>Dreissena</taxon>
    </lineage>
</organism>
<sequence length="116" mass="12922">MASWSPIPGIVSHLLMRVMLFVKKTSRMLLVYSVIRVGDWTTWSSDASVAIDRSCLHWVLFVACGLGHSFSQSISGRWKSPLSNRWAFLGILVRMALSSSRYSGSVDEGGLYHSPM</sequence>
<reference evidence="1" key="2">
    <citation type="submission" date="2020-11" db="EMBL/GenBank/DDBJ databases">
        <authorList>
            <person name="McCartney M.A."/>
            <person name="Auch B."/>
            <person name="Kono T."/>
            <person name="Mallez S."/>
            <person name="Becker A."/>
            <person name="Gohl D.M."/>
            <person name="Silverstein K.A.T."/>
            <person name="Koren S."/>
            <person name="Bechman K.B."/>
            <person name="Herman A."/>
            <person name="Abrahante J.E."/>
            <person name="Garbe J."/>
        </authorList>
    </citation>
    <scope>NUCLEOTIDE SEQUENCE</scope>
    <source>
        <strain evidence="1">Duluth1</strain>
        <tissue evidence="1">Whole animal</tissue>
    </source>
</reference>
<evidence type="ECO:0000313" key="2">
    <source>
        <dbReference type="Proteomes" id="UP000828390"/>
    </source>
</evidence>
<dbReference type="EMBL" id="JAIWYP010000001">
    <property type="protein sequence ID" value="KAH3876254.1"/>
    <property type="molecule type" value="Genomic_DNA"/>
</dbReference>
<dbReference type="Proteomes" id="UP000828390">
    <property type="component" value="Unassembled WGS sequence"/>
</dbReference>
<proteinExistence type="predicted"/>
<keyword evidence="2" id="KW-1185">Reference proteome</keyword>
<dbReference type="AlphaFoldDB" id="A0A9D4RPM3"/>
<protein>
    <submittedName>
        <fullName evidence="1">Uncharacterized protein</fullName>
    </submittedName>
</protein>
<reference evidence="1" key="1">
    <citation type="journal article" date="2019" name="bioRxiv">
        <title>The Genome of the Zebra Mussel, Dreissena polymorpha: A Resource for Invasive Species Research.</title>
        <authorList>
            <person name="McCartney M.A."/>
            <person name="Auch B."/>
            <person name="Kono T."/>
            <person name="Mallez S."/>
            <person name="Zhang Y."/>
            <person name="Obille A."/>
            <person name="Becker A."/>
            <person name="Abrahante J.E."/>
            <person name="Garbe J."/>
            <person name="Badalamenti J.P."/>
            <person name="Herman A."/>
            <person name="Mangelson H."/>
            <person name="Liachko I."/>
            <person name="Sullivan S."/>
            <person name="Sone E.D."/>
            <person name="Koren S."/>
            <person name="Silverstein K.A.T."/>
            <person name="Beckman K.B."/>
            <person name="Gohl D.M."/>
        </authorList>
    </citation>
    <scope>NUCLEOTIDE SEQUENCE</scope>
    <source>
        <strain evidence="1">Duluth1</strain>
        <tissue evidence="1">Whole animal</tissue>
    </source>
</reference>
<gene>
    <name evidence="1" type="ORF">DPMN_000091</name>
</gene>
<evidence type="ECO:0000313" key="1">
    <source>
        <dbReference type="EMBL" id="KAH3876254.1"/>
    </source>
</evidence>
<accession>A0A9D4RPM3</accession>
<comment type="caution">
    <text evidence="1">The sequence shown here is derived from an EMBL/GenBank/DDBJ whole genome shotgun (WGS) entry which is preliminary data.</text>
</comment>